<accession>A0ABN7PJY9</accession>
<dbReference type="SUPFAM" id="SSF57196">
    <property type="entry name" value="EGF/Laminin"/>
    <property type="match status" value="1"/>
</dbReference>
<dbReference type="Gene3D" id="2.10.25.10">
    <property type="entry name" value="Laminin"/>
    <property type="match status" value="1"/>
</dbReference>
<evidence type="ECO:0000259" key="1">
    <source>
        <dbReference type="SMART" id="SM00180"/>
    </source>
</evidence>
<sequence length="104" mass="11736">SFYGDALTSLKGDFKQCQCYWSRILERGFGPWMCNQMSGQCQCKPNIKGNNCDQCKDDSYSIVIGEVMAEFDNQVQESKRTAKNAMQCALDNAQQEQDTAQDAQ</sequence>
<dbReference type="CDD" id="cd00055">
    <property type="entry name" value="EGF_Lam"/>
    <property type="match status" value="1"/>
</dbReference>
<evidence type="ECO:0000313" key="2">
    <source>
        <dbReference type="EMBL" id="CAG2068092.1"/>
    </source>
</evidence>
<feature type="domain" description="Laminin EGF-like" evidence="1">
    <location>
        <begin position="17"/>
        <end position="88"/>
    </location>
</feature>
<name>A0ABN7PJY9_TIMPD</name>
<dbReference type="Proteomes" id="UP001153148">
    <property type="component" value="Unassembled WGS sequence"/>
</dbReference>
<organism evidence="2 3">
    <name type="scientific">Timema podura</name>
    <name type="common">Walking stick</name>
    <dbReference type="NCBI Taxonomy" id="61482"/>
    <lineage>
        <taxon>Eukaryota</taxon>
        <taxon>Metazoa</taxon>
        <taxon>Ecdysozoa</taxon>
        <taxon>Arthropoda</taxon>
        <taxon>Hexapoda</taxon>
        <taxon>Insecta</taxon>
        <taxon>Pterygota</taxon>
        <taxon>Neoptera</taxon>
        <taxon>Polyneoptera</taxon>
        <taxon>Phasmatodea</taxon>
        <taxon>Timematodea</taxon>
        <taxon>Timematoidea</taxon>
        <taxon>Timematidae</taxon>
        <taxon>Timema</taxon>
    </lineage>
</organism>
<dbReference type="Pfam" id="PF00053">
    <property type="entry name" value="EGF_laminin"/>
    <property type="match status" value="1"/>
</dbReference>
<gene>
    <name evidence="2" type="ORF">TPAB3V08_LOCUS15035</name>
</gene>
<feature type="non-terminal residue" evidence="2">
    <location>
        <position position="1"/>
    </location>
</feature>
<keyword evidence="3" id="KW-1185">Reference proteome</keyword>
<reference evidence="2" key="1">
    <citation type="submission" date="2021-03" db="EMBL/GenBank/DDBJ databases">
        <authorList>
            <person name="Tran Van P."/>
        </authorList>
    </citation>
    <scope>NUCLEOTIDE SEQUENCE</scope>
</reference>
<dbReference type="InterPro" id="IPR002049">
    <property type="entry name" value="LE_dom"/>
</dbReference>
<dbReference type="SMART" id="SM00180">
    <property type="entry name" value="EGF_Lam"/>
    <property type="match status" value="1"/>
</dbReference>
<dbReference type="EMBL" id="CAJPIN010081550">
    <property type="protein sequence ID" value="CAG2068092.1"/>
    <property type="molecule type" value="Genomic_DNA"/>
</dbReference>
<protein>
    <recommendedName>
        <fullName evidence="1">Laminin EGF-like domain-containing protein</fullName>
    </recommendedName>
</protein>
<evidence type="ECO:0000313" key="3">
    <source>
        <dbReference type="Proteomes" id="UP001153148"/>
    </source>
</evidence>
<comment type="caution">
    <text evidence="2">The sequence shown here is derived from an EMBL/GenBank/DDBJ whole genome shotgun (WGS) entry which is preliminary data.</text>
</comment>
<proteinExistence type="predicted"/>